<feature type="region of interest" description="Disordered" evidence="1">
    <location>
        <begin position="194"/>
        <end position="246"/>
    </location>
</feature>
<dbReference type="PANTHER" id="PTHR28076:SF1">
    <property type="entry name" value="PROSPORE MEMBRANE ADAPTER PROTEIN SPO71"/>
    <property type="match status" value="1"/>
</dbReference>
<organism evidence="4 5">
    <name type="scientific">[Emmonsia] crescens</name>
    <dbReference type="NCBI Taxonomy" id="73230"/>
    <lineage>
        <taxon>Eukaryota</taxon>
        <taxon>Fungi</taxon>
        <taxon>Dikarya</taxon>
        <taxon>Ascomycota</taxon>
        <taxon>Pezizomycotina</taxon>
        <taxon>Eurotiomycetes</taxon>
        <taxon>Eurotiomycetidae</taxon>
        <taxon>Onygenales</taxon>
        <taxon>Ajellomycetaceae</taxon>
        <taxon>Emergomyces</taxon>
    </lineage>
</organism>
<sequence length="1100" mass="125763">MSPPQDLSQHPQTQSETRIDEGNFGLSPDSHTAQKLRHASPEHLHITSRRTFIGPIPRSWLQSHRKTWYKKWFGLNNYSSRPATFSADTSFNHINQRQLAGFIDGPNEGIYRPSFPQPEDAYEHEEPVETTPIAPVDTSQEQPAPADQQQNHTPQIQVESEQHGGLDHMAIPLDRQRSGMRTSSMDHATMEEYFTPSESLGGRSRSGLSESVDTQIRHLEISNTTQDVRRRSNSADDSTPTQLDEPFLSLSTYESAPGTDATESTASLIPHKGSTAAKLISKESSRRLQAEVAQTGTAADGEGDTDQPPTDQGILSNVASGMVRFQQDGSTAVDVQRHEESRKPRTRERARGRRRRILPGRDGEIIRAERMLVRIDTTKMRSLPNDFSENNSIKIETRIYEKWREYLVVCRQGPDEDTPVTIQLYKTRVIPRVQVSQVKKSSSREIPLTLGLTKVNLFSSLDKTIVLWHPDHDGTILFIMRAKSAAHSMEWYTFLRTTLGWQRPTNLIVHVPDLDIAVHLNHPFSHLQNDRSLTDQDDNEGCSMLLRTMAEERAVAAGIVKTCMDTLSECPEWASILKVWPGSEKMGLAWRRYDRLEWVHGANEERMYGTIAMRTSHELELRPKRHYPTSIKHAGEEEVSEEPPPIEGFLILLTSQRGKRQRLGKAYSRRLYFTVQNQYLCFCRPGRATPPPPPRLLTIVGSNIPSASQLSKDAPIIYSIDPYPLRDGEISWLSRAERRRREQHDAEAYRESRRNLENLERAEGYFNLCRVSEVRVANQHYFPEESHANGGDVDFHDEARDSTIRDMPAQDHRSQANRSFELVMSDGLVVKFRAYNMQTRDEWVQRLSDLARYWTARTREDVAIMKSVRRQNLEQLNITEDQEFMFGQFAQTWEVSKAQTSPELFNICGISGCRAVKMSGNLYCKPRRRSAFTACSVILTEGQILTFQTLVRKFSGEETPHTHHEREWVLDLHDCYIYSGLITGSDLLYQTHTIDTNLPSRHASPRLYVTDGWTSSDEDIATCFVLWQNARKTVFRSQEDQGEAGVRTKWKKVSTLGVPGRSIVFKTRSRAERDMWVLAIETEIDRLQQLEDVRIVSKDQ</sequence>
<feature type="region of interest" description="Disordered" evidence="1">
    <location>
        <begin position="1"/>
        <end position="32"/>
    </location>
</feature>
<dbReference type="GO" id="GO:1902657">
    <property type="term" value="P:protein localization to prospore membrane"/>
    <property type="evidence" value="ECO:0007669"/>
    <property type="project" value="InterPro"/>
</dbReference>
<evidence type="ECO:0000259" key="3">
    <source>
        <dbReference type="SMART" id="SM01316"/>
    </source>
</evidence>
<evidence type="ECO:0008006" key="6">
    <source>
        <dbReference type="Google" id="ProtNLM"/>
    </source>
</evidence>
<dbReference type="Proteomes" id="UP000226031">
    <property type="component" value="Unassembled WGS sequence"/>
</dbReference>
<dbReference type="STRING" id="73230.A0A2B7ZDI4"/>
<dbReference type="InterPro" id="IPR040345">
    <property type="entry name" value="Mug56/Spo71"/>
</dbReference>
<dbReference type="InterPro" id="IPR029217">
    <property type="entry name" value="Spo7_2_N"/>
</dbReference>
<dbReference type="PANTHER" id="PTHR28076">
    <property type="entry name" value="SPORULATION-SPECIFIC PROTEIN 71"/>
    <property type="match status" value="1"/>
</dbReference>
<proteinExistence type="predicted"/>
<feature type="region of interest" description="Disordered" evidence="1">
    <location>
        <begin position="283"/>
        <end position="315"/>
    </location>
</feature>
<evidence type="ECO:0000256" key="1">
    <source>
        <dbReference type="SAM" id="MobiDB-lite"/>
    </source>
</evidence>
<gene>
    <name evidence="4" type="ORF">GX50_02607</name>
</gene>
<reference evidence="4 5" key="1">
    <citation type="submission" date="2017-10" db="EMBL/GenBank/DDBJ databases">
        <title>Comparative genomics in systemic dimorphic fungi from Ajellomycetaceae.</title>
        <authorList>
            <person name="Munoz J.F."/>
            <person name="Mcewen J.G."/>
            <person name="Clay O.K."/>
            <person name="Cuomo C.A."/>
        </authorList>
    </citation>
    <scope>NUCLEOTIDE SEQUENCE [LARGE SCALE GENOMIC DNA]</scope>
    <source>
        <strain evidence="4 5">UAMH4076</strain>
    </source>
</reference>
<dbReference type="Pfam" id="PF15404">
    <property type="entry name" value="PH_4"/>
    <property type="match status" value="1"/>
</dbReference>
<dbReference type="InterPro" id="IPR057379">
    <property type="entry name" value="PH_SPO71"/>
</dbReference>
<feature type="domain" description="Sporulation-specific protein 71 N-terminal" evidence="3">
    <location>
        <begin position="22"/>
        <end position="88"/>
    </location>
</feature>
<feature type="compositionally biased region" description="Polar residues" evidence="1">
    <location>
        <begin position="1"/>
        <end position="16"/>
    </location>
</feature>
<keyword evidence="5" id="KW-1185">Reference proteome</keyword>
<name>A0A2B7ZDI4_9EURO</name>
<protein>
    <recommendedName>
        <fullName evidence="6">PH domain-containing protein</fullName>
    </recommendedName>
</protein>
<feature type="domain" description="PH" evidence="2">
    <location>
        <begin position="916"/>
        <end position="1087"/>
    </location>
</feature>
<dbReference type="SMART" id="SM00233">
    <property type="entry name" value="PH"/>
    <property type="match status" value="2"/>
</dbReference>
<feature type="domain" description="PH" evidence="2">
    <location>
        <begin position="644"/>
        <end position="854"/>
    </location>
</feature>
<dbReference type="VEuPathDB" id="FungiDB:EMCG_04210"/>
<dbReference type="SMART" id="SM01316">
    <property type="entry name" value="Spo7_2_N"/>
    <property type="match status" value="1"/>
</dbReference>
<accession>A0A2B7ZDI4</accession>
<evidence type="ECO:0000259" key="2">
    <source>
        <dbReference type="SMART" id="SM00233"/>
    </source>
</evidence>
<feature type="compositionally biased region" description="Polar residues" evidence="1">
    <location>
        <begin position="137"/>
        <end position="159"/>
    </location>
</feature>
<dbReference type="AlphaFoldDB" id="A0A2B7ZDI4"/>
<dbReference type="Pfam" id="PF23207">
    <property type="entry name" value="PH_SPO71"/>
    <property type="match status" value="1"/>
</dbReference>
<dbReference type="EMBL" id="PDND01000038">
    <property type="protein sequence ID" value="PGH34524.1"/>
    <property type="molecule type" value="Genomic_DNA"/>
</dbReference>
<feature type="compositionally biased region" description="Basic and acidic residues" evidence="1">
    <location>
        <begin position="335"/>
        <end position="349"/>
    </location>
</feature>
<comment type="caution">
    <text evidence="4">The sequence shown here is derived from an EMBL/GenBank/DDBJ whole genome shotgun (WGS) entry which is preliminary data.</text>
</comment>
<evidence type="ECO:0000313" key="5">
    <source>
        <dbReference type="Proteomes" id="UP000226031"/>
    </source>
</evidence>
<feature type="compositionally biased region" description="Low complexity" evidence="1">
    <location>
        <begin position="197"/>
        <end position="211"/>
    </location>
</feature>
<dbReference type="InterPro" id="IPR001849">
    <property type="entry name" value="PH_domain"/>
</dbReference>
<dbReference type="InterPro" id="IPR039486">
    <property type="entry name" value="Mug56/Spo71_PH"/>
</dbReference>
<evidence type="ECO:0000313" key="4">
    <source>
        <dbReference type="EMBL" id="PGH34524.1"/>
    </source>
</evidence>
<feature type="region of interest" description="Disordered" evidence="1">
    <location>
        <begin position="105"/>
        <end position="164"/>
    </location>
</feature>
<feature type="region of interest" description="Disordered" evidence="1">
    <location>
        <begin position="328"/>
        <end position="351"/>
    </location>
</feature>
<dbReference type="GO" id="GO:0005628">
    <property type="term" value="C:prospore membrane"/>
    <property type="evidence" value="ECO:0007669"/>
    <property type="project" value="TreeGrafter"/>
</dbReference>
<dbReference type="Pfam" id="PF15407">
    <property type="entry name" value="Spo7_2_N"/>
    <property type="match status" value="1"/>
</dbReference>